<evidence type="ECO:0000256" key="1">
    <source>
        <dbReference type="ARBA" id="ARBA00004651"/>
    </source>
</evidence>
<name>A0A370LAP0_9HYPH</name>
<comment type="subcellular location">
    <subcellularLocation>
        <location evidence="1 7">Cell membrane</location>
        <topology evidence="1 7">Multi-pass membrane protein</topology>
    </subcellularLocation>
</comment>
<evidence type="ECO:0000256" key="7">
    <source>
        <dbReference type="RuleBase" id="RU362048"/>
    </source>
</evidence>
<evidence type="ECO:0000256" key="5">
    <source>
        <dbReference type="ARBA" id="ARBA00022989"/>
    </source>
</evidence>
<dbReference type="AlphaFoldDB" id="A0A370LAP0"/>
<sequence length="210" mass="22367">MLDDYRLFTTQLVVLWAMLNPIGLLPLFLGATTTLSASQRRRAACFSIVIAFGILTIFALAGPMLLHAMGISRRSFQIAGGMIVFVFALNMVLGDAPASPFKTEKGDSAMSVAVHPLATPIIAGPGAMLTIVLLMDNNRDTVLQQALTIVALAAVLAVMLGVFLLSETLRRLIGANGANLIRRIMGLLLAALAVNMVLSAVALWLRLPEI</sequence>
<gene>
    <name evidence="8" type="ORF">DWE98_00150</name>
</gene>
<feature type="transmembrane region" description="Helical" evidence="7">
    <location>
        <begin position="186"/>
        <end position="205"/>
    </location>
</feature>
<keyword evidence="4 7" id="KW-0812">Transmembrane</keyword>
<dbReference type="Pfam" id="PF01914">
    <property type="entry name" value="MarC"/>
    <property type="match status" value="1"/>
</dbReference>
<comment type="caution">
    <text evidence="8">The sequence shown here is derived from an EMBL/GenBank/DDBJ whole genome shotgun (WGS) entry which is preliminary data.</text>
</comment>
<evidence type="ECO:0000313" key="9">
    <source>
        <dbReference type="Proteomes" id="UP000255207"/>
    </source>
</evidence>
<protein>
    <recommendedName>
        <fullName evidence="7">UPF0056 membrane protein</fullName>
    </recommendedName>
</protein>
<feature type="transmembrane region" description="Helical" evidence="7">
    <location>
        <begin position="12"/>
        <end position="31"/>
    </location>
</feature>
<evidence type="ECO:0000256" key="6">
    <source>
        <dbReference type="ARBA" id="ARBA00023136"/>
    </source>
</evidence>
<evidence type="ECO:0000313" key="8">
    <source>
        <dbReference type="EMBL" id="RDJ29034.1"/>
    </source>
</evidence>
<comment type="similarity">
    <text evidence="2 7">Belongs to the UPF0056 (MarC) family.</text>
</comment>
<dbReference type="NCBIfam" id="TIGR00427">
    <property type="entry name" value="NAAT family transporter"/>
    <property type="match status" value="1"/>
</dbReference>
<dbReference type="GO" id="GO:0005886">
    <property type="term" value="C:plasma membrane"/>
    <property type="evidence" value="ECO:0007669"/>
    <property type="project" value="UniProtKB-SubCell"/>
</dbReference>
<keyword evidence="3" id="KW-1003">Cell membrane</keyword>
<feature type="transmembrane region" description="Helical" evidence="7">
    <location>
        <begin position="75"/>
        <end position="93"/>
    </location>
</feature>
<feature type="transmembrane region" description="Helical" evidence="7">
    <location>
        <begin position="146"/>
        <end position="165"/>
    </location>
</feature>
<evidence type="ECO:0000256" key="3">
    <source>
        <dbReference type="ARBA" id="ARBA00022475"/>
    </source>
</evidence>
<dbReference type="PANTHER" id="PTHR33508:SF1">
    <property type="entry name" value="UPF0056 MEMBRANE PROTEIN YHCE"/>
    <property type="match status" value="1"/>
</dbReference>
<evidence type="ECO:0000256" key="4">
    <source>
        <dbReference type="ARBA" id="ARBA00022692"/>
    </source>
</evidence>
<proteinExistence type="inferred from homology"/>
<accession>A0A370LAP0</accession>
<reference evidence="9" key="1">
    <citation type="submission" date="2018-07" db="EMBL/GenBank/DDBJ databases">
        <authorList>
            <person name="Safronova V.I."/>
            <person name="Chirak E.R."/>
            <person name="Sazanova A.L."/>
        </authorList>
    </citation>
    <scope>NUCLEOTIDE SEQUENCE [LARGE SCALE GENOMIC DNA]</scope>
    <source>
        <strain evidence="9">RCAM04685</strain>
    </source>
</reference>
<dbReference type="RefSeq" id="WP_114827151.1">
    <property type="nucleotide sequence ID" value="NZ_QQTO01000019.1"/>
</dbReference>
<dbReference type="OrthoDB" id="21094at2"/>
<feature type="transmembrane region" description="Helical" evidence="7">
    <location>
        <begin position="43"/>
        <end position="69"/>
    </location>
</feature>
<keyword evidence="9" id="KW-1185">Reference proteome</keyword>
<evidence type="ECO:0000256" key="2">
    <source>
        <dbReference type="ARBA" id="ARBA00009784"/>
    </source>
</evidence>
<dbReference type="PANTHER" id="PTHR33508">
    <property type="entry name" value="UPF0056 MEMBRANE PROTEIN YHCE"/>
    <property type="match status" value="1"/>
</dbReference>
<dbReference type="EMBL" id="QQTP01000001">
    <property type="protein sequence ID" value="RDJ29034.1"/>
    <property type="molecule type" value="Genomic_DNA"/>
</dbReference>
<feature type="transmembrane region" description="Helical" evidence="7">
    <location>
        <begin position="114"/>
        <end position="134"/>
    </location>
</feature>
<dbReference type="InterPro" id="IPR002771">
    <property type="entry name" value="Multi_antbiot-R_MarC"/>
</dbReference>
<organism evidence="8 9">
    <name type="scientific">Bosea caraganae</name>
    <dbReference type="NCBI Taxonomy" id="2763117"/>
    <lineage>
        <taxon>Bacteria</taxon>
        <taxon>Pseudomonadati</taxon>
        <taxon>Pseudomonadota</taxon>
        <taxon>Alphaproteobacteria</taxon>
        <taxon>Hyphomicrobiales</taxon>
        <taxon>Boseaceae</taxon>
        <taxon>Bosea</taxon>
    </lineage>
</organism>
<dbReference type="Proteomes" id="UP000255207">
    <property type="component" value="Unassembled WGS sequence"/>
</dbReference>
<keyword evidence="5 7" id="KW-1133">Transmembrane helix</keyword>
<keyword evidence="6 7" id="KW-0472">Membrane</keyword>